<evidence type="ECO:0000259" key="2">
    <source>
        <dbReference type="Pfam" id="PF01551"/>
    </source>
</evidence>
<organism evidence="3 4">
    <name type="scientific">Algivirga pacifica</name>
    <dbReference type="NCBI Taxonomy" id="1162670"/>
    <lineage>
        <taxon>Bacteria</taxon>
        <taxon>Pseudomonadati</taxon>
        <taxon>Bacteroidota</taxon>
        <taxon>Cytophagia</taxon>
        <taxon>Cytophagales</taxon>
        <taxon>Flammeovirgaceae</taxon>
        <taxon>Algivirga</taxon>
    </lineage>
</organism>
<keyword evidence="4" id="KW-1185">Reference proteome</keyword>
<feature type="domain" description="M23ase beta-sheet core" evidence="2">
    <location>
        <begin position="112"/>
        <end position="145"/>
    </location>
</feature>
<evidence type="ECO:0000256" key="1">
    <source>
        <dbReference type="ARBA" id="ARBA00022729"/>
    </source>
</evidence>
<dbReference type="Gene3D" id="2.70.70.10">
    <property type="entry name" value="Glucose Permease (Domain IIA)"/>
    <property type="match status" value="1"/>
</dbReference>
<reference evidence="4" key="1">
    <citation type="journal article" date="2019" name="Int. J. Syst. Evol. Microbiol.">
        <title>The Global Catalogue of Microorganisms (GCM) 10K type strain sequencing project: providing services to taxonomists for standard genome sequencing and annotation.</title>
        <authorList>
            <consortium name="The Broad Institute Genomics Platform"/>
            <consortium name="The Broad Institute Genome Sequencing Center for Infectious Disease"/>
            <person name="Wu L."/>
            <person name="Ma J."/>
        </authorList>
    </citation>
    <scope>NUCLEOTIDE SEQUENCE [LARGE SCALE GENOMIC DNA]</scope>
    <source>
        <strain evidence="4">JCM 18326</strain>
    </source>
</reference>
<dbReference type="PANTHER" id="PTHR21666">
    <property type="entry name" value="PEPTIDASE-RELATED"/>
    <property type="match status" value="1"/>
</dbReference>
<accession>A0ABP9DE48</accession>
<dbReference type="Proteomes" id="UP001500298">
    <property type="component" value="Unassembled WGS sequence"/>
</dbReference>
<comment type="caution">
    <text evidence="3">The sequence shown here is derived from an EMBL/GenBank/DDBJ whole genome shotgun (WGS) entry which is preliminary data.</text>
</comment>
<dbReference type="SUPFAM" id="SSF51261">
    <property type="entry name" value="Duplicated hybrid motif"/>
    <property type="match status" value="1"/>
</dbReference>
<dbReference type="EMBL" id="BAABJX010000036">
    <property type="protein sequence ID" value="GAA4838697.1"/>
    <property type="molecule type" value="Genomic_DNA"/>
</dbReference>
<dbReference type="CDD" id="cd12797">
    <property type="entry name" value="M23_peptidase"/>
    <property type="match status" value="1"/>
</dbReference>
<sequence length="598" mass="68298">MFPVRPNQVNAFAGTMGEIRGTHFHGGLDIKTSGIEGLPIYAAADGYLNRVRVSPYGYGHVMYLQHENGQVTVYAHLQRFTKVVADYVLEQQYQRNSFSVDLYPGKGTFMFKKGDIIGYSGNTGSSGGPHLHFEIRDMEQRPMNPVKFGFKEIKDTTPPTIQRLSIVPMNIEARVEGQYETSDFSVTRNGKAYQLVRSPEVFGKVAFEIQTYDKADNNRFNKFGINRIEVWLDGKIQYKHVIDRVPFHMNTFVDTFVNFERYRKDRDRYQRLYRTEANQLPIYPEEHLTGILDIKDGGEHQVVLKLWDSFDNMRELSFGLKGTAGNHVLSLDKVAPVTVGCERYANTLKVVLPAKMGEAANVLISDYKIKLSPAYRVGDKNIYLWALKYGIPDLFWVENEKVIPQVNLQVEKDKPVLFQENDITVKFEPNAVFQKEYIRVLQKGDTLWVGNTTIPLRRKFTAAFKPATKSLQQKEKSAVYQLSAKGDRFYVGGTWNGDYIEFTSGGFGTFTIAEDTVPPVINVLEVSSSRLKFKVKDEDSGVKSTTCTLNGEFLLMHYDPKKDLIYSLKKDQTKPLKGVFRMEVKDQLDNVTVFERKL</sequence>
<evidence type="ECO:0000313" key="3">
    <source>
        <dbReference type="EMBL" id="GAA4838697.1"/>
    </source>
</evidence>
<feature type="domain" description="M23ase beta-sheet core" evidence="2">
    <location>
        <begin position="24"/>
        <end position="88"/>
    </location>
</feature>
<dbReference type="PANTHER" id="PTHR21666:SF289">
    <property type="entry name" value="L-ALA--D-GLU ENDOPEPTIDASE"/>
    <property type="match status" value="1"/>
</dbReference>
<evidence type="ECO:0000313" key="4">
    <source>
        <dbReference type="Proteomes" id="UP001500298"/>
    </source>
</evidence>
<proteinExistence type="predicted"/>
<dbReference type="Pfam" id="PF01551">
    <property type="entry name" value="Peptidase_M23"/>
    <property type="match status" value="2"/>
</dbReference>
<dbReference type="InterPro" id="IPR011055">
    <property type="entry name" value="Dup_hybrid_motif"/>
</dbReference>
<gene>
    <name evidence="3" type="ORF">GCM10023331_24910</name>
</gene>
<protein>
    <submittedName>
        <fullName evidence="3">M23 family metallopeptidase</fullName>
    </submittedName>
</protein>
<dbReference type="InterPro" id="IPR016047">
    <property type="entry name" value="M23ase_b-sheet_dom"/>
</dbReference>
<keyword evidence="1" id="KW-0732">Signal</keyword>
<name>A0ABP9DE48_9BACT</name>
<dbReference type="InterPro" id="IPR050570">
    <property type="entry name" value="Cell_wall_metabolism_enzyme"/>
</dbReference>